<feature type="compositionally biased region" description="Basic and acidic residues" evidence="8">
    <location>
        <begin position="1"/>
        <end position="11"/>
    </location>
</feature>
<feature type="region of interest" description="Disordered" evidence="8">
    <location>
        <begin position="1"/>
        <end position="40"/>
    </location>
</feature>
<dbReference type="Proteomes" id="UP000186132">
    <property type="component" value="Unassembled WGS sequence"/>
</dbReference>
<evidence type="ECO:0000256" key="7">
    <source>
        <dbReference type="ARBA" id="ARBA00023136"/>
    </source>
</evidence>
<organism evidence="10 11">
    <name type="scientific">Jatrophihabitans endophyticus</name>
    <dbReference type="NCBI Taxonomy" id="1206085"/>
    <lineage>
        <taxon>Bacteria</taxon>
        <taxon>Bacillati</taxon>
        <taxon>Actinomycetota</taxon>
        <taxon>Actinomycetes</taxon>
        <taxon>Jatrophihabitantales</taxon>
        <taxon>Jatrophihabitantaceae</taxon>
        <taxon>Jatrophihabitans</taxon>
    </lineage>
</organism>
<evidence type="ECO:0000256" key="5">
    <source>
        <dbReference type="ARBA" id="ARBA00022692"/>
    </source>
</evidence>
<evidence type="ECO:0000256" key="3">
    <source>
        <dbReference type="ARBA" id="ARBA00022448"/>
    </source>
</evidence>
<dbReference type="GO" id="GO:0005886">
    <property type="term" value="C:plasma membrane"/>
    <property type="evidence" value="ECO:0007669"/>
    <property type="project" value="UniProtKB-SubCell"/>
</dbReference>
<accession>A0A1M5C9G8</accession>
<evidence type="ECO:0000256" key="9">
    <source>
        <dbReference type="SAM" id="Phobius"/>
    </source>
</evidence>
<evidence type="ECO:0000313" key="11">
    <source>
        <dbReference type="Proteomes" id="UP000186132"/>
    </source>
</evidence>
<reference evidence="10 11" key="1">
    <citation type="submission" date="2016-11" db="EMBL/GenBank/DDBJ databases">
        <authorList>
            <person name="Jaros S."/>
            <person name="Januszkiewicz K."/>
            <person name="Wedrychowicz H."/>
        </authorList>
    </citation>
    <scope>NUCLEOTIDE SEQUENCE [LARGE SCALE GENOMIC DNA]</scope>
    <source>
        <strain evidence="10 11">DSM 45627</strain>
    </source>
</reference>
<keyword evidence="4" id="KW-1003">Cell membrane</keyword>
<feature type="transmembrane region" description="Helical" evidence="9">
    <location>
        <begin position="104"/>
        <end position="125"/>
    </location>
</feature>
<protein>
    <submittedName>
        <fullName evidence="10">Predicted PurR-regulated permease PerM</fullName>
    </submittedName>
</protein>
<dbReference type="RefSeq" id="WP_073384745.1">
    <property type="nucleotide sequence ID" value="NZ_FQVU01000001.1"/>
</dbReference>
<evidence type="ECO:0000256" key="4">
    <source>
        <dbReference type="ARBA" id="ARBA00022475"/>
    </source>
</evidence>
<evidence type="ECO:0000256" key="6">
    <source>
        <dbReference type="ARBA" id="ARBA00022989"/>
    </source>
</evidence>
<sequence length="383" mass="40029">MGATGDAERSPADAAEPPADDVSDAPPDIDRAVVSTPPGPPLRRDSPFYRGFFLTVGALAALVLALAVRETAAVLTLVLIAGFLAVALEPVVGFVGRRGVGRPWAVLLIGIGLVVVLGGVGYVLGTALRDQVSSLIDNAPTLLDDLRRNRTIRHLDDRFGFVSTLEKKTTDPELGKRVVGGLFGAGLGVVNALVSTVVVFVLMLYFLAARPQITRALYSLAPASRRERVGALGDEILHRVGRYAIGAVVVALIAGTVTAIFSVAAGFGEYALPLAVLVALLDLVPLVGAILGAASVCLVGLATSTTTFIVCVLFYLVYEVIEGYVIYPRVMRSSVDVPEYVTIMAVLLGGAVGGIVGALLALPVAAALLLLVREVWVRRQDTA</sequence>
<evidence type="ECO:0000256" key="2">
    <source>
        <dbReference type="ARBA" id="ARBA00009773"/>
    </source>
</evidence>
<evidence type="ECO:0000313" key="10">
    <source>
        <dbReference type="EMBL" id="SHF51378.1"/>
    </source>
</evidence>
<feature type="transmembrane region" description="Helical" evidence="9">
    <location>
        <begin position="243"/>
        <end position="264"/>
    </location>
</feature>
<comment type="similarity">
    <text evidence="2">Belongs to the autoinducer-2 exporter (AI-2E) (TC 2.A.86) family.</text>
</comment>
<keyword evidence="6 9" id="KW-1133">Transmembrane helix</keyword>
<keyword evidence="7 9" id="KW-0472">Membrane</keyword>
<dbReference type="PANTHER" id="PTHR21716:SF53">
    <property type="entry name" value="PERMEASE PERM-RELATED"/>
    <property type="match status" value="1"/>
</dbReference>
<dbReference type="GO" id="GO:0055085">
    <property type="term" value="P:transmembrane transport"/>
    <property type="evidence" value="ECO:0007669"/>
    <property type="project" value="TreeGrafter"/>
</dbReference>
<feature type="transmembrane region" description="Helical" evidence="9">
    <location>
        <begin position="270"/>
        <end position="291"/>
    </location>
</feature>
<dbReference type="Pfam" id="PF01594">
    <property type="entry name" value="AI-2E_transport"/>
    <property type="match status" value="1"/>
</dbReference>
<gene>
    <name evidence="10" type="ORF">SAMN05443575_0157</name>
</gene>
<name>A0A1M5C9G8_9ACTN</name>
<keyword evidence="11" id="KW-1185">Reference proteome</keyword>
<feature type="transmembrane region" description="Helical" evidence="9">
    <location>
        <begin position="73"/>
        <end position="92"/>
    </location>
</feature>
<proteinExistence type="inferred from homology"/>
<feature type="transmembrane region" description="Helical" evidence="9">
    <location>
        <begin position="48"/>
        <end position="67"/>
    </location>
</feature>
<comment type="subcellular location">
    <subcellularLocation>
        <location evidence="1">Cell membrane</location>
        <topology evidence="1">Multi-pass membrane protein</topology>
    </subcellularLocation>
</comment>
<feature type="transmembrane region" description="Helical" evidence="9">
    <location>
        <begin position="298"/>
        <end position="321"/>
    </location>
</feature>
<dbReference type="InterPro" id="IPR002549">
    <property type="entry name" value="AI-2E-like"/>
</dbReference>
<keyword evidence="5 9" id="KW-0812">Transmembrane</keyword>
<evidence type="ECO:0000256" key="8">
    <source>
        <dbReference type="SAM" id="MobiDB-lite"/>
    </source>
</evidence>
<dbReference type="PANTHER" id="PTHR21716">
    <property type="entry name" value="TRANSMEMBRANE PROTEIN"/>
    <property type="match status" value="1"/>
</dbReference>
<feature type="transmembrane region" description="Helical" evidence="9">
    <location>
        <begin position="341"/>
        <end position="372"/>
    </location>
</feature>
<dbReference type="AlphaFoldDB" id="A0A1M5C9G8"/>
<dbReference type="STRING" id="1206085.SAMN05443575_0157"/>
<feature type="transmembrane region" description="Helical" evidence="9">
    <location>
        <begin position="182"/>
        <end position="208"/>
    </location>
</feature>
<keyword evidence="3" id="KW-0813">Transport</keyword>
<dbReference type="EMBL" id="FQVU01000001">
    <property type="protein sequence ID" value="SHF51378.1"/>
    <property type="molecule type" value="Genomic_DNA"/>
</dbReference>
<evidence type="ECO:0000256" key="1">
    <source>
        <dbReference type="ARBA" id="ARBA00004651"/>
    </source>
</evidence>